<protein>
    <submittedName>
        <fullName evidence="1">Uncharacterized protein</fullName>
    </submittedName>
</protein>
<dbReference type="AlphaFoldDB" id="A0A2P6NHU3"/>
<gene>
    <name evidence="1" type="ORF">PROFUN_04388</name>
</gene>
<organism evidence="1 2">
    <name type="scientific">Planoprotostelium fungivorum</name>
    <dbReference type="NCBI Taxonomy" id="1890364"/>
    <lineage>
        <taxon>Eukaryota</taxon>
        <taxon>Amoebozoa</taxon>
        <taxon>Evosea</taxon>
        <taxon>Variosea</taxon>
        <taxon>Cavosteliida</taxon>
        <taxon>Cavosteliaceae</taxon>
        <taxon>Planoprotostelium</taxon>
    </lineage>
</organism>
<sequence length="70" mass="8530">MPSREVKPLEEEMKDLSLKRRHLSRKDRRSMRDAVLKIFPTPPRSRLEVVWAREMYEEEENPCLFEVDRS</sequence>
<dbReference type="EMBL" id="MDYQ01000081">
    <property type="protein sequence ID" value="PRP83514.1"/>
    <property type="molecule type" value="Genomic_DNA"/>
</dbReference>
<proteinExistence type="predicted"/>
<comment type="caution">
    <text evidence="1">The sequence shown here is derived from an EMBL/GenBank/DDBJ whole genome shotgun (WGS) entry which is preliminary data.</text>
</comment>
<dbReference type="InParanoid" id="A0A2P6NHU3"/>
<keyword evidence="2" id="KW-1185">Reference proteome</keyword>
<reference evidence="1 2" key="1">
    <citation type="journal article" date="2018" name="Genome Biol. Evol.">
        <title>Multiple Roots of Fruiting Body Formation in Amoebozoa.</title>
        <authorList>
            <person name="Hillmann F."/>
            <person name="Forbes G."/>
            <person name="Novohradska S."/>
            <person name="Ferling I."/>
            <person name="Riege K."/>
            <person name="Groth M."/>
            <person name="Westermann M."/>
            <person name="Marz M."/>
            <person name="Spaller T."/>
            <person name="Winckler T."/>
            <person name="Schaap P."/>
            <person name="Glockner G."/>
        </authorList>
    </citation>
    <scope>NUCLEOTIDE SEQUENCE [LARGE SCALE GENOMIC DNA]</scope>
    <source>
        <strain evidence="1 2">Jena</strain>
    </source>
</reference>
<accession>A0A2P6NHU3</accession>
<dbReference type="Proteomes" id="UP000241769">
    <property type="component" value="Unassembled WGS sequence"/>
</dbReference>
<name>A0A2P6NHU3_9EUKA</name>
<evidence type="ECO:0000313" key="1">
    <source>
        <dbReference type="EMBL" id="PRP83514.1"/>
    </source>
</evidence>
<evidence type="ECO:0000313" key="2">
    <source>
        <dbReference type="Proteomes" id="UP000241769"/>
    </source>
</evidence>